<dbReference type="SUPFAM" id="SSF51120">
    <property type="entry name" value="beta-Roll"/>
    <property type="match status" value="1"/>
</dbReference>
<dbReference type="InterPro" id="IPR002035">
    <property type="entry name" value="VWF_A"/>
</dbReference>
<dbReference type="Gene3D" id="2.160.20.160">
    <property type="match status" value="1"/>
</dbReference>
<dbReference type="Proteomes" id="UP001164100">
    <property type="component" value="Chromosome"/>
</dbReference>
<feature type="region of interest" description="Disordered" evidence="1">
    <location>
        <begin position="173"/>
        <end position="192"/>
    </location>
</feature>
<dbReference type="CDD" id="cd00198">
    <property type="entry name" value="vWFA"/>
    <property type="match status" value="1"/>
</dbReference>
<sequence>MANLAQIQSIAQGQFFVKDSLGNLTELKVGDTVSLNDTIVAASSNTDLSKIEILFDTNELITLSQGEQLLDTTLLASTFGNEELAFDKQEVDETLNAWNNAQDGDATDMETAAGDVTEQATNAGNEEAADGGALRSKFNSRDGDATDIVSDLRAAPFGGATTQEPQEQIPTELLNPVGTTTPTAPTTPTIPVDTRVPASVITLSDPTVDEGNQITILATVTNPPQTDLIITLNNGQTITISAGQTTGSTTFTNPNSEDVYVDKSTETYTIAGTTGGNYVSLDTSDTSDVTINDTIDTTTVTVTTSDVNENAEGVTFNFKTSNPPQAGTTATLTVTVNGEEKTVTLNAQGEGTLFVATKDSDVYNDGQEVKVEVTSINGGNYEDTSVAGATATAKVTDIGAIDTTTVTVTTSDVNENAEGVTFNFKTSNPPQAGTTATLTVTVNGEEKTVTLNAQGEGTLFVATKDSDVYNDGQEVKVEVTSINGGNYEDTSVAGATATAKVTDIGAIDTTTVTVTTSDVNENAEGVTFNFKTSNPPQAGTTATLTVTVNGEEKTVTLNAQGEGTLFVATKDSDVYNDGQEVKVEVTSINGGNYEDTSVAGATATAKVTDIGAIDTTTVTVTTSDVNENAEGVTFNFKTSNPPQAGTTATLTVTVNGEEKTVTLNAQGEGTLFVATKDSDVYNDGQEVKVEVTSINGGNYEDTSVAGATATAKVTDIGAIDTTTVTVTTSDVNENAEGVTFNFKTSNPPQAGTTATLTVTVNGEEKTVTLNAQGEGTLFVATKDSDVYNDGQEVKVEVTSINGGNYEDTSVAGATATAKVTDIGAIDTTTVTVTTSDVNENAEGVTFNFKTSNPPQAGTTATLTVTVNGEEKTVTLNAQGEGTLFVATKDSDVYNDGQEVKVEVTSINGGNYEDTSVAGATATAKVTDIGAIDTTTVTVTTSDVNENAEGVTFNFKTSNPPQAGTTATLTVTVNGEEKTVTLNAQGEGTLFVATKDSDVYNDGQEVKVEVTSINGGNYEDTSVAGATATAKVTDIGAIDTTTVTVTTSDVNENAEGVTFNFKTSNPPQAGTTATLTVTVNGEEKTVTLNAQGEGTLFVATKDSDVYNDGQEVKVEVTSINGGNYEDTSVAGATATAKVTDIGAIDTTTVTVTTSDVNENAEGVTFNFKTSNPPQAGTTATLTVTVNGEEKTVTLNAQGEGTLFVATKDSDVYNDGQEVKVEVTSINGGNYEDTSVAGATATAKVTDIGAIDTTTVTLTGSVDNDQITITASVDNAPQTNLTITLSNGETILIEAGETEGSTTFTTPVQTGGTFDYTISITTGGNYEDLDTTSTKVTVIVPDLVPPVISIEGSEVREITDGTATNSKVVGQVTITLDKAQDTDLTVTLSNGQEVVIPKDTTSITVDVETSRVDDAYKQDTTYENVSISSTSNPEIVVTNEDGSNKTATITIKDDIDPIDVTVTATVTTPKIIDVTTATDGTTGVKITAIGNDGKKKDLSVISGTDHDGFGVETVKRNGDSIENSNGDTKELGVGEKIVVEFTDGKDVNSLDVSFAWRNNHETAKLTFIKDGQVVGYATVTGDGSSTTKAIVNYYDENNNLIKTVNAKGSSDKVDEAFTFELPDSNGGIVSFDKVEFSAPTNVDDYLINKIVYKEVLDPTVTDIVTNGGNVTFNIQIDENYPPQGSAKAIVSVNGTDYEVALNATGRGTLTIDSKDLGDLSNVNVVVKEIIGGNYEKVNTADEEFDFTPIVNIPTSSDDVISTDEDTSYILNVTDFGDVSVNTQEFKITELPTNGKLILTITTGDTIFNQDGTQSVATENKEIEITKDQIISLAQVGAGKVEFVPNENTDDDGSFKFQVGDGNGNFSQEYTTTIDVKAIADAPTVSIDVTKVGETTIVVDGNSGSSNSNGNSGNDNSNGGIATQDFWKGYNSKEDIMTNSTHNENSIRWDNPFTSSSDNVDINGNQNGWISTEGGNDNVYISGNAGGMNTGSGDDRVFIQGNSTQEINLDIGNDELHIKGNSSTITAGAGDDKILIEGEATNNINLGAGNDSLEIKGNASTITAGAGDDKIKIYGNANNTIELGNGNNYVEIKGDANSIQVSGDSGNDRVIVNGNAKNNIDLGAGDDYLELGGKIINYVDGGAGDNDSVYLKGYTLAEYQALIAGGNEWRVRNFENIKLGDGTIVKGDGSVFETPKTETTIKAVEYKVDISAALKDIDGSETLSVVIKNVPDGAKLYDSNGVEISATNGEYKVTVPEGSTSIVNTLTMKVPQSYKGEINLQIEAKATETRDNEDGTNFKIATDSDAVVVTVDETSNITVDKGTKTNLVLTLDVSGSMVKSQYGGVIDSNGTTRFDVLKQSMISIIETYNAAGETKVNMTLFSSGVKNLGWMSAKDALSYLDTLTIKNDKVYANNVYINLESKNTDYYDAITSTQTGFNKKGSITGAENKAYFISDGEPNDNKDKIDKDSDSAIKQWKTFITNQEIDLKVIGVGTPEGNAAALNYLKVIQVMPHDEVIIINEPTSIETIILGTVEGTVFGDVSDNFTGGDGRVTIDSIEVDGKIYTKDGSNDTTKMPNGGLQIGKEGKLLFDFETGKYAYNGNGADITKDATKSFKVNVSDEDGDKDSVNVNFELNKEQIDGVINFKESGDINFSNLENIVNLKEINLDNGKENKLSLTLDDVLKLSGDDGKIKITGDQFDSVAFKNEDGKAWKQETSITENNKTFDVYSGSVGDQTVQVKVEQPISDGITS</sequence>
<feature type="region of interest" description="Disordered" evidence="1">
    <location>
        <begin position="123"/>
        <end position="142"/>
    </location>
</feature>
<feature type="domain" description="VWFA" evidence="2">
    <location>
        <begin position="2323"/>
        <end position="2530"/>
    </location>
</feature>
<evidence type="ECO:0000313" key="3">
    <source>
        <dbReference type="EMBL" id="UYF43367.1"/>
    </source>
</evidence>
<dbReference type="Pfam" id="PF20579">
    <property type="entry name" value="LapA"/>
    <property type="match status" value="12"/>
</dbReference>
<dbReference type="InterPro" id="IPR036465">
    <property type="entry name" value="vWFA_dom_sf"/>
</dbReference>
<gene>
    <name evidence="3" type="ORF">NGX11_00085</name>
</gene>
<evidence type="ECO:0000313" key="4">
    <source>
        <dbReference type="Proteomes" id="UP001164100"/>
    </source>
</evidence>
<dbReference type="InterPro" id="IPR046779">
    <property type="entry name" value="LapA_adhesin_dom"/>
</dbReference>
<feature type="region of interest" description="Disordered" evidence="1">
    <location>
        <begin position="1897"/>
        <end position="1917"/>
    </location>
</feature>
<protein>
    <recommendedName>
        <fullName evidence="2">VWFA domain-containing protein</fullName>
    </recommendedName>
</protein>
<evidence type="ECO:0000259" key="2">
    <source>
        <dbReference type="PROSITE" id="PS50234"/>
    </source>
</evidence>
<dbReference type="SUPFAM" id="SSF53300">
    <property type="entry name" value="vWA-like"/>
    <property type="match status" value="1"/>
</dbReference>
<feature type="compositionally biased region" description="Low complexity" evidence="1">
    <location>
        <begin position="123"/>
        <end position="133"/>
    </location>
</feature>
<evidence type="ECO:0000256" key="1">
    <source>
        <dbReference type="SAM" id="MobiDB-lite"/>
    </source>
</evidence>
<dbReference type="PROSITE" id="PS50234">
    <property type="entry name" value="VWFA"/>
    <property type="match status" value="1"/>
</dbReference>
<dbReference type="RefSeq" id="WP_263514537.1">
    <property type="nucleotide sequence ID" value="NZ_CP099556.1"/>
</dbReference>
<organism evidence="3 4">
    <name type="scientific">Aliarcobacter cryaerophilus</name>
    <dbReference type="NCBI Taxonomy" id="28198"/>
    <lineage>
        <taxon>Bacteria</taxon>
        <taxon>Pseudomonadati</taxon>
        <taxon>Campylobacterota</taxon>
        <taxon>Epsilonproteobacteria</taxon>
        <taxon>Campylobacterales</taxon>
        <taxon>Arcobacteraceae</taxon>
        <taxon>Aliarcobacter</taxon>
    </lineage>
</organism>
<accession>A0AA46NE51</accession>
<dbReference type="InterPro" id="IPR011049">
    <property type="entry name" value="Serralysin-like_metalloprot_C"/>
</dbReference>
<dbReference type="EMBL" id="CP099556">
    <property type="protein sequence ID" value="UYF43367.1"/>
    <property type="molecule type" value="Genomic_DNA"/>
</dbReference>
<proteinExistence type="predicted"/>
<name>A0AA46NE51_9BACT</name>
<reference evidence="3" key="1">
    <citation type="journal article" date="2022" name="Front. Microbiol.">
        <title>Species classification and novel plasmid identifications in Arcobacter cryaerophilus and Arcobacter cryaerophilus-like organisms.</title>
        <authorList>
            <person name="Zhou G."/>
            <person name="Wang M."/>
            <person name="Wang H."/>
            <person name="Chen X."/>
            <person name="Gu Y."/>
            <person name="Shao Z."/>
            <person name="Zhang J."/>
            <person name="Zhang M."/>
        </authorList>
    </citation>
    <scope>NUCLEOTIDE SEQUENCE</scope>
    <source>
        <strain evidence="3">ICDCAC48</strain>
    </source>
</reference>
<dbReference type="SMART" id="SM00327">
    <property type="entry name" value="VWA"/>
    <property type="match status" value="1"/>
</dbReference>
<feature type="compositionally biased region" description="Low complexity" evidence="1">
    <location>
        <begin position="179"/>
        <end position="191"/>
    </location>
</feature>